<evidence type="ECO:0000259" key="7">
    <source>
        <dbReference type="Pfam" id="PF02272"/>
    </source>
</evidence>
<dbReference type="Gene3D" id="3.90.1640.30">
    <property type="match status" value="1"/>
</dbReference>
<dbReference type="Pfam" id="PF02272">
    <property type="entry name" value="DHHA1"/>
    <property type="match status" value="1"/>
</dbReference>
<feature type="non-terminal residue" evidence="9">
    <location>
        <position position="1"/>
    </location>
</feature>
<reference evidence="9" key="2">
    <citation type="journal article" date="2021" name="Microbiome">
        <title>Successional dynamics and alternative stable states in a saline activated sludge microbial community over 9 years.</title>
        <authorList>
            <person name="Wang Y."/>
            <person name="Ye J."/>
            <person name="Ju F."/>
            <person name="Liu L."/>
            <person name="Boyd J.A."/>
            <person name="Deng Y."/>
            <person name="Parks D.H."/>
            <person name="Jiang X."/>
            <person name="Yin X."/>
            <person name="Woodcroft B.J."/>
            <person name="Tyson G.W."/>
            <person name="Hugenholtz P."/>
            <person name="Polz M.F."/>
            <person name="Zhang T."/>
        </authorList>
    </citation>
    <scope>NUCLEOTIDE SEQUENCE</scope>
    <source>
        <strain evidence="9">HKST-UBA01</strain>
    </source>
</reference>
<evidence type="ECO:0000256" key="3">
    <source>
        <dbReference type="ARBA" id="ARBA00022722"/>
    </source>
</evidence>
<name>A0A956LYY5_UNCEI</name>
<feature type="domain" description="DDH" evidence="6">
    <location>
        <begin position="5"/>
        <end position="100"/>
    </location>
</feature>
<dbReference type="PANTHER" id="PTHR30255">
    <property type="entry name" value="SINGLE-STRANDED-DNA-SPECIFIC EXONUCLEASE RECJ"/>
    <property type="match status" value="1"/>
</dbReference>
<sequence>ASGASLLIANDCGTTAHEAIAFANERKVDVVVCDHHMPEASLPAAHALVNPRRSDDSYPFPDMAAVGVAFKVLQGLVGRHYGAEEQKYLFGQLDLVTLGTVADVVPLVDENRVFVHFGMRVLRVRRRPAFQALVEQARLSERFLEASHLAFSLVPRINAAGRLGSPETALGLLLEDELDAARQLAGRLEEDNTARKGLNERVQSDAFQWLADSPPGDGDAIVLGSADWHPGVLGIAASRLAAHYRVPVFLVSLTGEIARGSARTPGPVSLLRLLEGAAAHLAGFGGHRQAAGFSLEPARFPEFQRALLEACRCTLEVPEAPTLELDGALDPSCCNAELARWIERMGPFGEGNPEPIFSGRGLCRSPRVLRDRHLRMEVISEGRRVECIGFGLAEFAPEIPAGGGSFRLAFTPTLNRYRGQERVQLKLREIDYV</sequence>
<dbReference type="EMBL" id="JAGQHR010000237">
    <property type="protein sequence ID" value="MCA9727793.1"/>
    <property type="molecule type" value="Genomic_DNA"/>
</dbReference>
<evidence type="ECO:0000313" key="10">
    <source>
        <dbReference type="Proteomes" id="UP000697710"/>
    </source>
</evidence>
<dbReference type="PANTHER" id="PTHR30255:SF2">
    <property type="entry name" value="SINGLE-STRANDED-DNA-SPECIFIC EXONUCLEASE RECJ"/>
    <property type="match status" value="1"/>
</dbReference>
<dbReference type="InterPro" id="IPR003156">
    <property type="entry name" value="DHHA1_dom"/>
</dbReference>
<dbReference type="SUPFAM" id="SSF64182">
    <property type="entry name" value="DHH phosphoesterases"/>
    <property type="match status" value="1"/>
</dbReference>
<keyword evidence="5" id="KW-0269">Exonuclease</keyword>
<feature type="domain" description="RecJ OB" evidence="8">
    <location>
        <begin position="325"/>
        <end position="428"/>
    </location>
</feature>
<organism evidence="9 10">
    <name type="scientific">Eiseniibacteriota bacterium</name>
    <dbReference type="NCBI Taxonomy" id="2212470"/>
    <lineage>
        <taxon>Bacteria</taxon>
        <taxon>Candidatus Eiseniibacteriota</taxon>
    </lineage>
</organism>
<dbReference type="Pfam" id="PF17768">
    <property type="entry name" value="RecJ_OB"/>
    <property type="match status" value="1"/>
</dbReference>
<evidence type="ECO:0000259" key="6">
    <source>
        <dbReference type="Pfam" id="PF01368"/>
    </source>
</evidence>
<keyword evidence="3" id="KW-0540">Nuclease</keyword>
<evidence type="ECO:0000259" key="8">
    <source>
        <dbReference type="Pfam" id="PF17768"/>
    </source>
</evidence>
<evidence type="ECO:0000256" key="2">
    <source>
        <dbReference type="ARBA" id="ARBA00019841"/>
    </source>
</evidence>
<evidence type="ECO:0000313" key="9">
    <source>
        <dbReference type="EMBL" id="MCA9727793.1"/>
    </source>
</evidence>
<dbReference type="Gene3D" id="2.40.50.460">
    <property type="match status" value="1"/>
</dbReference>
<evidence type="ECO:0000256" key="5">
    <source>
        <dbReference type="ARBA" id="ARBA00022839"/>
    </source>
</evidence>
<dbReference type="InterPro" id="IPR041122">
    <property type="entry name" value="RecJ_OB"/>
</dbReference>
<dbReference type="InterPro" id="IPR051673">
    <property type="entry name" value="SSDNA_exonuclease_RecJ"/>
</dbReference>
<proteinExistence type="inferred from homology"/>
<dbReference type="InterPro" id="IPR038763">
    <property type="entry name" value="DHH_sf"/>
</dbReference>
<dbReference type="Pfam" id="PF01368">
    <property type="entry name" value="DHH"/>
    <property type="match status" value="1"/>
</dbReference>
<evidence type="ECO:0000256" key="4">
    <source>
        <dbReference type="ARBA" id="ARBA00022801"/>
    </source>
</evidence>
<dbReference type="GO" id="GO:0004527">
    <property type="term" value="F:exonuclease activity"/>
    <property type="evidence" value="ECO:0007669"/>
    <property type="project" value="UniProtKB-KW"/>
</dbReference>
<reference evidence="9" key="1">
    <citation type="submission" date="2020-04" db="EMBL/GenBank/DDBJ databases">
        <authorList>
            <person name="Zhang T."/>
        </authorList>
    </citation>
    <scope>NUCLEOTIDE SEQUENCE</scope>
    <source>
        <strain evidence="9">HKST-UBA01</strain>
    </source>
</reference>
<keyword evidence="4" id="KW-0378">Hydrolase</keyword>
<evidence type="ECO:0000256" key="1">
    <source>
        <dbReference type="ARBA" id="ARBA00005915"/>
    </source>
</evidence>
<dbReference type="InterPro" id="IPR001667">
    <property type="entry name" value="DDH_dom"/>
</dbReference>
<gene>
    <name evidence="9" type="ORF">KC729_08935</name>
</gene>
<comment type="similarity">
    <text evidence="1">Belongs to the RecJ family.</text>
</comment>
<dbReference type="GO" id="GO:0003676">
    <property type="term" value="F:nucleic acid binding"/>
    <property type="evidence" value="ECO:0007669"/>
    <property type="project" value="InterPro"/>
</dbReference>
<comment type="caution">
    <text evidence="9">The sequence shown here is derived from an EMBL/GenBank/DDBJ whole genome shotgun (WGS) entry which is preliminary data.</text>
</comment>
<dbReference type="Proteomes" id="UP000697710">
    <property type="component" value="Unassembled WGS sequence"/>
</dbReference>
<feature type="domain" description="DHHA1" evidence="7">
    <location>
        <begin position="221"/>
        <end position="310"/>
    </location>
</feature>
<dbReference type="AlphaFoldDB" id="A0A956LYY5"/>
<protein>
    <recommendedName>
        <fullName evidence="2">Single-stranded-DNA-specific exonuclease RecJ</fullName>
    </recommendedName>
</protein>
<accession>A0A956LYY5</accession>